<evidence type="ECO:0000313" key="10">
    <source>
        <dbReference type="Proteomes" id="UP000317926"/>
    </source>
</evidence>
<dbReference type="GO" id="GO:0009279">
    <property type="term" value="C:cell outer membrane"/>
    <property type="evidence" value="ECO:0007669"/>
    <property type="project" value="UniProtKB-SubCell"/>
</dbReference>
<name>A0A502JFW0_HAEHA</name>
<reference evidence="9 10" key="1">
    <citation type="submission" date="2019-01" db="EMBL/GenBank/DDBJ databases">
        <title>Comparative genomic analysis identifies haemin-independent Haemophilus haemolyticus: a formal re-classification of Haemophilus intermedius.</title>
        <authorList>
            <person name="Harris T.M."/>
            <person name="Price E.P."/>
            <person name="Sarovich D.S."/>
            <person name="Norskov-Lauritsen N."/>
            <person name="Beissbarth J."/>
            <person name="Chang A.B."/>
            <person name="Smith-Vaughan H.C."/>
        </authorList>
    </citation>
    <scope>NUCLEOTIDE SEQUENCE [LARGE SCALE GENOMIC DNA]</scope>
    <source>
        <strain evidence="9 10">PN24</strain>
    </source>
</reference>
<keyword evidence="5" id="KW-0732">Signal</keyword>
<gene>
    <name evidence="9" type="ORF">EUX55_06825</name>
</gene>
<evidence type="ECO:0000256" key="1">
    <source>
        <dbReference type="ARBA" id="ARBA00004241"/>
    </source>
</evidence>
<dbReference type="InterPro" id="IPR005594">
    <property type="entry name" value="YadA_C"/>
</dbReference>
<evidence type="ECO:0000256" key="3">
    <source>
        <dbReference type="ARBA" id="ARBA00022452"/>
    </source>
</evidence>
<keyword evidence="3" id="KW-1134">Transmembrane beta strand</keyword>
<evidence type="ECO:0000256" key="6">
    <source>
        <dbReference type="ARBA" id="ARBA00023136"/>
    </source>
</evidence>
<evidence type="ECO:0000313" key="9">
    <source>
        <dbReference type="EMBL" id="TPG97839.1"/>
    </source>
</evidence>
<proteinExistence type="predicted"/>
<dbReference type="Gene3D" id="3.30.1300.30">
    <property type="entry name" value="GSPII I/J protein-like"/>
    <property type="match status" value="1"/>
</dbReference>
<evidence type="ECO:0000256" key="2">
    <source>
        <dbReference type="ARBA" id="ARBA00004442"/>
    </source>
</evidence>
<accession>A0A502JFW0</accession>
<sequence>MNRVGASAAALASLKHANLGVDDKFAVSVGVGNYKNTQAMAVGAVFKPSENVLLNLSGSMSGSEKMLGAGVSWKFGNKSKPAVSTQSAVNSAEVLQLRQEMLAMQKELAELKKALRK</sequence>
<keyword evidence="7" id="KW-0998">Cell outer membrane</keyword>
<dbReference type="GO" id="GO:0009986">
    <property type="term" value="C:cell surface"/>
    <property type="evidence" value="ECO:0007669"/>
    <property type="project" value="UniProtKB-SubCell"/>
</dbReference>
<dbReference type="Proteomes" id="UP000317926">
    <property type="component" value="Unassembled WGS sequence"/>
</dbReference>
<keyword evidence="4" id="KW-0812">Transmembrane</keyword>
<evidence type="ECO:0000256" key="5">
    <source>
        <dbReference type="ARBA" id="ARBA00022729"/>
    </source>
</evidence>
<feature type="domain" description="Trimeric autotransporter adhesin YadA-like C-terminal membrane anchor" evidence="8">
    <location>
        <begin position="22"/>
        <end position="75"/>
    </location>
</feature>
<comment type="subcellular location">
    <subcellularLocation>
        <location evidence="2">Cell outer membrane</location>
    </subcellularLocation>
    <subcellularLocation>
        <location evidence="1">Cell surface</location>
    </subcellularLocation>
</comment>
<keyword evidence="6" id="KW-0472">Membrane</keyword>
<dbReference type="Pfam" id="PF03895">
    <property type="entry name" value="YadA_anchor"/>
    <property type="match status" value="1"/>
</dbReference>
<dbReference type="SUPFAM" id="SSF54523">
    <property type="entry name" value="Pili subunits"/>
    <property type="match status" value="1"/>
</dbReference>
<evidence type="ECO:0000256" key="7">
    <source>
        <dbReference type="ARBA" id="ARBA00023237"/>
    </source>
</evidence>
<dbReference type="InterPro" id="IPR045584">
    <property type="entry name" value="Pilin-like"/>
</dbReference>
<organism evidence="9 10">
    <name type="scientific">Haemophilus haemolyticus</name>
    <dbReference type="NCBI Taxonomy" id="726"/>
    <lineage>
        <taxon>Bacteria</taxon>
        <taxon>Pseudomonadati</taxon>
        <taxon>Pseudomonadota</taxon>
        <taxon>Gammaproteobacteria</taxon>
        <taxon>Pasteurellales</taxon>
        <taxon>Pasteurellaceae</taxon>
        <taxon>Haemophilus</taxon>
    </lineage>
</organism>
<evidence type="ECO:0000259" key="8">
    <source>
        <dbReference type="Pfam" id="PF03895"/>
    </source>
</evidence>
<comment type="caution">
    <text evidence="9">The sequence shown here is derived from an EMBL/GenBank/DDBJ whole genome shotgun (WGS) entry which is preliminary data.</text>
</comment>
<dbReference type="EMBL" id="SDPK01000034">
    <property type="protein sequence ID" value="TPG97839.1"/>
    <property type="molecule type" value="Genomic_DNA"/>
</dbReference>
<evidence type="ECO:0000256" key="4">
    <source>
        <dbReference type="ARBA" id="ARBA00022692"/>
    </source>
</evidence>
<protein>
    <recommendedName>
        <fullName evidence="8">Trimeric autotransporter adhesin YadA-like C-terminal membrane anchor domain-containing protein</fullName>
    </recommendedName>
</protein>
<dbReference type="AlphaFoldDB" id="A0A502JFW0"/>